<feature type="region of interest" description="Disordered" evidence="1">
    <location>
        <begin position="70"/>
        <end position="110"/>
    </location>
</feature>
<gene>
    <name evidence="2" type="ORF">SK128_010876</name>
</gene>
<dbReference type="EMBL" id="JAXCGZ010017442">
    <property type="protein sequence ID" value="KAK7068091.1"/>
    <property type="molecule type" value="Genomic_DNA"/>
</dbReference>
<sequence>MTDWEELVGADFAEHAIRRKNVGVSRATSVLGFQHRGVDYSDIDPMGDNPRHQAVLAAMQELASRRESTVSKAVEQVTRMKTRRPKIPSFITNGFKSGPKRHRKNSKPSTRITVSAIQHLDNYAWQ</sequence>
<keyword evidence="3" id="KW-1185">Reference proteome</keyword>
<protein>
    <submittedName>
        <fullName evidence="2">Uncharacterized protein</fullName>
    </submittedName>
</protein>
<comment type="caution">
    <text evidence="2">The sequence shown here is derived from an EMBL/GenBank/DDBJ whole genome shotgun (WGS) entry which is preliminary data.</text>
</comment>
<evidence type="ECO:0000256" key="1">
    <source>
        <dbReference type="SAM" id="MobiDB-lite"/>
    </source>
</evidence>
<evidence type="ECO:0000313" key="3">
    <source>
        <dbReference type="Proteomes" id="UP001381693"/>
    </source>
</evidence>
<evidence type="ECO:0000313" key="2">
    <source>
        <dbReference type="EMBL" id="KAK7068091.1"/>
    </source>
</evidence>
<dbReference type="AlphaFoldDB" id="A0AAN8ZTL2"/>
<name>A0AAN8ZTL2_HALRR</name>
<dbReference type="Proteomes" id="UP001381693">
    <property type="component" value="Unassembled WGS sequence"/>
</dbReference>
<accession>A0AAN8ZTL2</accession>
<proteinExistence type="predicted"/>
<organism evidence="2 3">
    <name type="scientific">Halocaridina rubra</name>
    <name type="common">Hawaiian red shrimp</name>
    <dbReference type="NCBI Taxonomy" id="373956"/>
    <lineage>
        <taxon>Eukaryota</taxon>
        <taxon>Metazoa</taxon>
        <taxon>Ecdysozoa</taxon>
        <taxon>Arthropoda</taxon>
        <taxon>Crustacea</taxon>
        <taxon>Multicrustacea</taxon>
        <taxon>Malacostraca</taxon>
        <taxon>Eumalacostraca</taxon>
        <taxon>Eucarida</taxon>
        <taxon>Decapoda</taxon>
        <taxon>Pleocyemata</taxon>
        <taxon>Caridea</taxon>
        <taxon>Atyoidea</taxon>
        <taxon>Atyidae</taxon>
        <taxon>Halocaridina</taxon>
    </lineage>
</organism>
<reference evidence="2 3" key="1">
    <citation type="submission" date="2023-11" db="EMBL/GenBank/DDBJ databases">
        <title>Halocaridina rubra genome assembly.</title>
        <authorList>
            <person name="Smith C."/>
        </authorList>
    </citation>
    <scope>NUCLEOTIDE SEQUENCE [LARGE SCALE GENOMIC DNA]</scope>
    <source>
        <strain evidence="2">EP-1</strain>
        <tissue evidence="2">Whole</tissue>
    </source>
</reference>